<accession>A0A1V6UTS2</accession>
<keyword evidence="2" id="KW-1185">Reference proteome</keyword>
<evidence type="ECO:0000313" key="2">
    <source>
        <dbReference type="Proteomes" id="UP000191500"/>
    </source>
</evidence>
<gene>
    <name evidence="1" type="ORF">PENCOP_c004G01052</name>
</gene>
<sequence length="76" mass="8344">MARGVIRSFDISTNLIKSTYLQTNIRGTGGPDLTAIDRLKIVHIQAINEGETYLAFGPLLDKVEHPALSSAIVHRK</sequence>
<evidence type="ECO:0000313" key="1">
    <source>
        <dbReference type="EMBL" id="OQE41832.1"/>
    </source>
</evidence>
<name>A0A1V6UTS2_9EURO</name>
<dbReference type="Proteomes" id="UP000191500">
    <property type="component" value="Unassembled WGS sequence"/>
</dbReference>
<dbReference type="AlphaFoldDB" id="A0A1V6UTS2"/>
<proteinExistence type="predicted"/>
<reference evidence="2" key="1">
    <citation type="journal article" date="2017" name="Nat. Microbiol.">
        <title>Global analysis of biosynthetic gene clusters reveals vast potential of secondary metabolite production in Penicillium species.</title>
        <authorList>
            <person name="Nielsen J.C."/>
            <person name="Grijseels S."/>
            <person name="Prigent S."/>
            <person name="Ji B."/>
            <person name="Dainat J."/>
            <person name="Nielsen K.F."/>
            <person name="Frisvad J.C."/>
            <person name="Workman M."/>
            <person name="Nielsen J."/>
        </authorList>
    </citation>
    <scope>NUCLEOTIDE SEQUENCE [LARGE SCALE GENOMIC DNA]</scope>
    <source>
        <strain evidence="2">IBT 31321</strain>
    </source>
</reference>
<organism evidence="1 2">
    <name type="scientific">Penicillium coprophilum</name>
    <dbReference type="NCBI Taxonomy" id="36646"/>
    <lineage>
        <taxon>Eukaryota</taxon>
        <taxon>Fungi</taxon>
        <taxon>Dikarya</taxon>
        <taxon>Ascomycota</taxon>
        <taxon>Pezizomycotina</taxon>
        <taxon>Eurotiomycetes</taxon>
        <taxon>Eurotiomycetidae</taxon>
        <taxon>Eurotiales</taxon>
        <taxon>Aspergillaceae</taxon>
        <taxon>Penicillium</taxon>
    </lineage>
</organism>
<dbReference type="EMBL" id="MDDG01000004">
    <property type="protein sequence ID" value="OQE41832.1"/>
    <property type="molecule type" value="Genomic_DNA"/>
</dbReference>
<comment type="caution">
    <text evidence="1">The sequence shown here is derived from an EMBL/GenBank/DDBJ whole genome shotgun (WGS) entry which is preliminary data.</text>
</comment>
<protein>
    <submittedName>
        <fullName evidence="1">Uncharacterized protein</fullName>
    </submittedName>
</protein>